<feature type="domain" description="Multidrug resistance protein MdtA-like beta-barrel" evidence="9">
    <location>
        <begin position="214"/>
        <end position="293"/>
    </location>
</feature>
<dbReference type="Pfam" id="PF25967">
    <property type="entry name" value="RND-MFP_C"/>
    <property type="match status" value="1"/>
</dbReference>
<proteinExistence type="inferred from homology"/>
<evidence type="ECO:0000259" key="10">
    <source>
        <dbReference type="Pfam" id="PF25967"/>
    </source>
</evidence>
<reference evidence="11 12" key="1">
    <citation type="submission" date="2019-08" db="EMBL/GenBank/DDBJ databases">
        <title>Complete genome sequence of Rhodanobacter glycinis strain T01E-68 isolated from tomato root.</title>
        <authorList>
            <person name="Weon H.-Y."/>
            <person name="Lee S.A."/>
        </authorList>
    </citation>
    <scope>NUCLEOTIDE SEQUENCE [LARGE SCALE GENOMIC DNA]</scope>
    <source>
        <strain evidence="11 12">T01E-68</strain>
    </source>
</reference>
<name>A0A5B9DZQ8_9GAMM</name>
<evidence type="ECO:0000313" key="12">
    <source>
        <dbReference type="Proteomes" id="UP000321807"/>
    </source>
</evidence>
<comment type="subcellular location">
    <subcellularLocation>
        <location evidence="1">Cell membrane</location>
    </subcellularLocation>
</comment>
<evidence type="ECO:0000256" key="1">
    <source>
        <dbReference type="ARBA" id="ARBA00004236"/>
    </source>
</evidence>
<dbReference type="KEGG" id="rgl:CS053_15050"/>
<keyword evidence="3" id="KW-0813">Transport</keyword>
<protein>
    <submittedName>
        <fullName evidence="11">Efflux RND transporter periplasmic adaptor subunit</fullName>
    </submittedName>
</protein>
<dbReference type="AlphaFoldDB" id="A0A5B9DZQ8"/>
<evidence type="ECO:0000259" key="7">
    <source>
        <dbReference type="Pfam" id="PF25876"/>
    </source>
</evidence>
<gene>
    <name evidence="11" type="ORF">CS053_15050</name>
</gene>
<feature type="domain" description="Multidrug resistance protein MdtA-like barrel-sandwich hybrid" evidence="8">
    <location>
        <begin position="69"/>
        <end position="209"/>
    </location>
</feature>
<dbReference type="SUPFAM" id="SSF111369">
    <property type="entry name" value="HlyD-like secretion proteins"/>
    <property type="match status" value="1"/>
</dbReference>
<keyword evidence="5" id="KW-0997">Cell inner membrane</keyword>
<evidence type="ECO:0000256" key="2">
    <source>
        <dbReference type="ARBA" id="ARBA00009477"/>
    </source>
</evidence>
<dbReference type="InterPro" id="IPR006143">
    <property type="entry name" value="RND_pump_MFP"/>
</dbReference>
<dbReference type="Pfam" id="PF25944">
    <property type="entry name" value="Beta-barrel_RND"/>
    <property type="match status" value="1"/>
</dbReference>
<evidence type="ECO:0000256" key="5">
    <source>
        <dbReference type="ARBA" id="ARBA00022519"/>
    </source>
</evidence>
<keyword evidence="6" id="KW-0472">Membrane</keyword>
<dbReference type="InterPro" id="IPR058625">
    <property type="entry name" value="MdtA-like_BSH"/>
</dbReference>
<dbReference type="NCBIfam" id="TIGR01730">
    <property type="entry name" value="RND_mfp"/>
    <property type="match status" value="1"/>
</dbReference>
<evidence type="ECO:0000259" key="9">
    <source>
        <dbReference type="Pfam" id="PF25944"/>
    </source>
</evidence>
<sequence length="373" mass="39019">MQRNSRKNMLLAVVALAIIGVALHGWLGSHEKAHATKAPPVVPVKVAVAARGNLDLALKVIGRAEAYSTVTVQSRVSGQLQSLAFTPGGHVHAGQVIAQIDPSLLQAQLDQTRGELAKDQAQLTQARSVLARYTPLLSKGYVSKTDYDNYKANVGIYAASVKADQAAVEMARTQLGYARITAPVNSIAGAPLVYPGAQVTANGTDLVVLNQVQPIYITFSVPEASLEGIRAAFARGKVAVSATVPGTRGAPLTGTLDFINNTVDAGTGTIQLKAESPNTDDRVTPGQFLQVSLPTTRLVNVVTVPVEALQNSPKGSFVFVVSADHTVQQRMVTAGPDSHGRLVISKGLAGGETVVTDGQMLLTNGSHVKVVEG</sequence>
<dbReference type="Proteomes" id="UP000321807">
    <property type="component" value="Chromosome"/>
</dbReference>
<dbReference type="Gene3D" id="1.10.287.470">
    <property type="entry name" value="Helix hairpin bin"/>
    <property type="match status" value="1"/>
</dbReference>
<evidence type="ECO:0000313" key="11">
    <source>
        <dbReference type="EMBL" id="QEE25672.1"/>
    </source>
</evidence>
<accession>A0A5B9DZQ8</accession>
<dbReference type="PANTHER" id="PTHR30469:SF36">
    <property type="entry name" value="BLL3903 PROTEIN"/>
    <property type="match status" value="1"/>
</dbReference>
<dbReference type="Gene3D" id="2.40.50.100">
    <property type="match status" value="1"/>
</dbReference>
<evidence type="ECO:0000259" key="8">
    <source>
        <dbReference type="Pfam" id="PF25917"/>
    </source>
</evidence>
<evidence type="ECO:0000256" key="4">
    <source>
        <dbReference type="ARBA" id="ARBA00022475"/>
    </source>
</evidence>
<evidence type="ECO:0000256" key="3">
    <source>
        <dbReference type="ARBA" id="ARBA00022448"/>
    </source>
</evidence>
<organism evidence="11 12">
    <name type="scientific">Rhodanobacter glycinis</name>
    <dbReference type="NCBI Taxonomy" id="582702"/>
    <lineage>
        <taxon>Bacteria</taxon>
        <taxon>Pseudomonadati</taxon>
        <taxon>Pseudomonadota</taxon>
        <taxon>Gammaproteobacteria</taxon>
        <taxon>Lysobacterales</taxon>
        <taxon>Rhodanobacteraceae</taxon>
        <taxon>Rhodanobacter</taxon>
    </lineage>
</organism>
<dbReference type="InterPro" id="IPR058624">
    <property type="entry name" value="MdtA-like_HH"/>
</dbReference>
<dbReference type="PANTHER" id="PTHR30469">
    <property type="entry name" value="MULTIDRUG RESISTANCE PROTEIN MDTA"/>
    <property type="match status" value="1"/>
</dbReference>
<comment type="similarity">
    <text evidence="2">Belongs to the membrane fusion protein (MFP) (TC 8.A.1) family.</text>
</comment>
<dbReference type="GO" id="GO:0015562">
    <property type="term" value="F:efflux transmembrane transporter activity"/>
    <property type="evidence" value="ECO:0007669"/>
    <property type="project" value="TreeGrafter"/>
</dbReference>
<dbReference type="InterPro" id="IPR058627">
    <property type="entry name" value="MdtA-like_C"/>
</dbReference>
<keyword evidence="4" id="KW-1003">Cell membrane</keyword>
<feature type="domain" description="Multidrug resistance protein MdtA-like alpha-helical hairpin" evidence="7">
    <location>
        <begin position="108"/>
        <end position="178"/>
    </location>
</feature>
<feature type="domain" description="Multidrug resistance protein MdtA-like C-terminal permuted SH3" evidence="10">
    <location>
        <begin position="300"/>
        <end position="358"/>
    </location>
</feature>
<dbReference type="InterPro" id="IPR058626">
    <property type="entry name" value="MdtA-like_b-barrel"/>
</dbReference>
<dbReference type="Pfam" id="PF25917">
    <property type="entry name" value="BSH_RND"/>
    <property type="match status" value="1"/>
</dbReference>
<dbReference type="Gene3D" id="2.40.420.20">
    <property type="match status" value="1"/>
</dbReference>
<dbReference type="Gene3D" id="2.40.30.170">
    <property type="match status" value="1"/>
</dbReference>
<dbReference type="Pfam" id="PF25876">
    <property type="entry name" value="HH_MFP_RND"/>
    <property type="match status" value="1"/>
</dbReference>
<dbReference type="EMBL" id="CP042807">
    <property type="protein sequence ID" value="QEE25672.1"/>
    <property type="molecule type" value="Genomic_DNA"/>
</dbReference>
<evidence type="ECO:0000256" key="6">
    <source>
        <dbReference type="ARBA" id="ARBA00023136"/>
    </source>
</evidence>
<dbReference type="GO" id="GO:1990281">
    <property type="term" value="C:efflux pump complex"/>
    <property type="evidence" value="ECO:0007669"/>
    <property type="project" value="TreeGrafter"/>
</dbReference>
<dbReference type="RefSeq" id="WP_147627999.1">
    <property type="nucleotide sequence ID" value="NZ_CP042807.1"/>
</dbReference>